<keyword evidence="7 13" id="KW-0653">Protein transport</keyword>
<dbReference type="FunFam" id="3.10.450.240:FF:000002">
    <property type="entry name" value="Mitochondrial import inner membrane translocase subunit TIM44"/>
    <property type="match status" value="1"/>
</dbReference>
<comment type="similarity">
    <text evidence="2 13">Belongs to the Tim44 family.</text>
</comment>
<evidence type="ECO:0000256" key="5">
    <source>
        <dbReference type="ARBA" id="ARBA00022792"/>
    </source>
</evidence>
<dbReference type="SUPFAM" id="SSF54427">
    <property type="entry name" value="NTF2-like"/>
    <property type="match status" value="1"/>
</dbReference>
<evidence type="ECO:0000256" key="11">
    <source>
        <dbReference type="ARBA" id="ARBA00023136"/>
    </source>
</evidence>
<dbReference type="InterPro" id="IPR017303">
    <property type="entry name" value="Tim44"/>
</dbReference>
<dbReference type="InterPro" id="IPR032710">
    <property type="entry name" value="NTF2-like_dom_sf"/>
</dbReference>
<keyword evidence="17" id="KW-1185">Reference proteome</keyword>
<dbReference type="Pfam" id="PF04280">
    <property type="entry name" value="Tim44"/>
    <property type="match status" value="1"/>
</dbReference>
<dbReference type="OrthoDB" id="10265990at2759"/>
<dbReference type="GO" id="GO:0030150">
    <property type="term" value="P:protein import into mitochondrial matrix"/>
    <property type="evidence" value="ECO:0007669"/>
    <property type="project" value="InterPro"/>
</dbReference>
<evidence type="ECO:0000256" key="10">
    <source>
        <dbReference type="ARBA" id="ARBA00023128"/>
    </source>
</evidence>
<dbReference type="GO" id="GO:0051087">
    <property type="term" value="F:protein-folding chaperone binding"/>
    <property type="evidence" value="ECO:0007669"/>
    <property type="project" value="InterPro"/>
</dbReference>
<evidence type="ECO:0000256" key="7">
    <source>
        <dbReference type="ARBA" id="ARBA00022927"/>
    </source>
</evidence>
<evidence type="ECO:0000256" key="9">
    <source>
        <dbReference type="ARBA" id="ARBA00023010"/>
    </source>
</evidence>
<comment type="subcellular location">
    <subcellularLocation>
        <location evidence="1">Mitochondrion inner membrane</location>
        <topology evidence="1">Peripheral membrane protein</topology>
    </subcellularLocation>
</comment>
<evidence type="ECO:0000256" key="8">
    <source>
        <dbReference type="ARBA" id="ARBA00022946"/>
    </source>
</evidence>
<keyword evidence="6" id="KW-0067">ATP-binding</keyword>
<proteinExistence type="inferred from homology"/>
<dbReference type="GO" id="GO:0005524">
    <property type="term" value="F:ATP binding"/>
    <property type="evidence" value="ECO:0007669"/>
    <property type="project" value="UniProtKB-KW"/>
</dbReference>
<evidence type="ECO:0000256" key="6">
    <source>
        <dbReference type="ARBA" id="ARBA00022840"/>
    </source>
</evidence>
<evidence type="ECO:0000259" key="15">
    <source>
        <dbReference type="SMART" id="SM00978"/>
    </source>
</evidence>
<accession>A0A397GDK9</accession>
<keyword evidence="14" id="KW-0175">Coiled coil</keyword>
<evidence type="ECO:0000256" key="1">
    <source>
        <dbReference type="ARBA" id="ARBA00004637"/>
    </source>
</evidence>
<dbReference type="Proteomes" id="UP000266861">
    <property type="component" value="Unassembled WGS sequence"/>
</dbReference>
<evidence type="ECO:0000256" key="2">
    <source>
        <dbReference type="ARBA" id="ARBA00009597"/>
    </source>
</evidence>
<keyword evidence="8" id="KW-0809">Transit peptide</keyword>
<comment type="caution">
    <text evidence="16">The sequence shown here is derived from an EMBL/GenBank/DDBJ whole genome shotgun (WGS) entry which is preliminary data.</text>
</comment>
<dbReference type="InterPro" id="IPR039544">
    <property type="entry name" value="Tim44-like"/>
</dbReference>
<comment type="function">
    <text evidence="13">Essential component of the PAM complex, a complex required for the translocation of transit peptide-containing proteins from the inner membrane into the mitochondrial matrix in an ATP-dependent manner.</text>
</comment>
<evidence type="ECO:0000313" key="16">
    <source>
        <dbReference type="EMBL" id="RHZ47476.1"/>
    </source>
</evidence>
<keyword evidence="4" id="KW-0547">Nucleotide-binding</keyword>
<evidence type="ECO:0000256" key="13">
    <source>
        <dbReference type="PIRNR" id="PIRNR037871"/>
    </source>
</evidence>
<organism evidence="16 17">
    <name type="scientific">Diversispora epigaea</name>
    <dbReference type="NCBI Taxonomy" id="1348612"/>
    <lineage>
        <taxon>Eukaryota</taxon>
        <taxon>Fungi</taxon>
        <taxon>Fungi incertae sedis</taxon>
        <taxon>Mucoromycota</taxon>
        <taxon>Glomeromycotina</taxon>
        <taxon>Glomeromycetes</taxon>
        <taxon>Diversisporales</taxon>
        <taxon>Diversisporaceae</taxon>
        <taxon>Diversispora</taxon>
    </lineage>
</organism>
<protein>
    <recommendedName>
        <fullName evidence="12 13">Mitochondrial import inner membrane translocase subunit TIM44</fullName>
    </recommendedName>
</protein>
<dbReference type="STRING" id="1348612.A0A397GDK9"/>
<evidence type="ECO:0000256" key="4">
    <source>
        <dbReference type="ARBA" id="ARBA00022741"/>
    </source>
</evidence>
<dbReference type="PANTHER" id="PTHR10721:SF1">
    <property type="entry name" value="MITOCHONDRIAL IMPORT INNER MEMBRANE TRANSLOCASE SUBUNIT TIM44"/>
    <property type="match status" value="1"/>
</dbReference>
<feature type="coiled-coil region" evidence="14">
    <location>
        <begin position="37"/>
        <end position="64"/>
    </location>
</feature>
<dbReference type="AlphaFoldDB" id="A0A397GDK9"/>
<evidence type="ECO:0000256" key="14">
    <source>
        <dbReference type="SAM" id="Coils"/>
    </source>
</evidence>
<dbReference type="PIRSF" id="PIRSF037871">
    <property type="entry name" value="TIM44"/>
    <property type="match status" value="1"/>
</dbReference>
<sequence length="433" mass="49188">MSSTRFFSRILVTNSNIMLFKTRLNLQVNPARNMSAFAKFMETIKEQLEKNKELQQNVKLLQDHAGHLGESETLRKAKQVYAKAKEGAESTTTFGSEKLKEIKKSAEKISVSVSETLKEVGETPFVKGTQEKISIVTDKVSSATEPIRQTKTYENIRDTIKDTVGDDASRYGGFVDKETRRKMKEEAISSSERNGVKIVEINPKAGSSVVLHKDSAWKESWNKFKETNPIMQGIFNLKKSYQDSDSVIISFTRGFTDRISEALGSFFEESETAHALRQLKMKDPRFNLEDFMEEARRFIVPEIMEAYLKGDAETLKIWCSEATYSVLTHGFKEFIQQGLVSDSRILDIRNVELVTAKVLENDVPVLVLSFNAQEVVVFRDKITKEIIYGSEDQIDQATYACVITKHEDMLTDPLTNGWKVIDMAKHGSQTLLW</sequence>
<keyword evidence="10 13" id="KW-0496">Mitochondrion</keyword>
<gene>
    <name evidence="16" type="ORF">Glove_579g2</name>
</gene>
<keyword evidence="11 13" id="KW-0472">Membrane</keyword>
<evidence type="ECO:0000256" key="12">
    <source>
        <dbReference type="ARBA" id="ARBA00074309"/>
    </source>
</evidence>
<keyword evidence="5 13" id="KW-0999">Mitochondrion inner membrane</keyword>
<evidence type="ECO:0000313" key="17">
    <source>
        <dbReference type="Proteomes" id="UP000266861"/>
    </source>
</evidence>
<keyword evidence="3 13" id="KW-0813">Transport</keyword>
<feature type="domain" description="Tim44-like" evidence="15">
    <location>
        <begin position="272"/>
        <end position="425"/>
    </location>
</feature>
<keyword evidence="9 13" id="KW-0811">Translocation</keyword>
<dbReference type="EMBL" id="PQFF01000488">
    <property type="protein sequence ID" value="RHZ47476.1"/>
    <property type="molecule type" value="Genomic_DNA"/>
</dbReference>
<dbReference type="GO" id="GO:0005743">
    <property type="term" value="C:mitochondrial inner membrane"/>
    <property type="evidence" value="ECO:0007669"/>
    <property type="project" value="UniProtKB-SubCell"/>
</dbReference>
<name>A0A397GDK9_9GLOM</name>
<dbReference type="Gene3D" id="3.10.450.240">
    <property type="match status" value="1"/>
</dbReference>
<evidence type="ECO:0000256" key="3">
    <source>
        <dbReference type="ARBA" id="ARBA00022448"/>
    </source>
</evidence>
<dbReference type="InterPro" id="IPR007379">
    <property type="entry name" value="Tim44-like_dom"/>
</dbReference>
<reference evidence="16 17" key="1">
    <citation type="submission" date="2018-08" db="EMBL/GenBank/DDBJ databases">
        <title>Genome and evolution of the arbuscular mycorrhizal fungus Diversispora epigaea (formerly Glomus versiforme) and its bacterial endosymbionts.</title>
        <authorList>
            <person name="Sun X."/>
            <person name="Fei Z."/>
            <person name="Harrison M."/>
        </authorList>
    </citation>
    <scope>NUCLEOTIDE SEQUENCE [LARGE SCALE GENOMIC DNA]</scope>
    <source>
        <strain evidence="16 17">IT104</strain>
    </source>
</reference>
<dbReference type="PANTHER" id="PTHR10721">
    <property type="entry name" value="MITOCHONDRIAL IMPORT INNER MEMBRANE TRANSLOCASE SUBUNIT TIM44"/>
    <property type="match status" value="1"/>
</dbReference>
<dbReference type="SMART" id="SM00978">
    <property type="entry name" value="Tim44"/>
    <property type="match status" value="1"/>
</dbReference>